<feature type="compositionally biased region" description="Polar residues" evidence="1">
    <location>
        <begin position="335"/>
        <end position="344"/>
    </location>
</feature>
<name>A0A1Q9CHB6_SYMMI</name>
<feature type="region of interest" description="Disordered" evidence="1">
    <location>
        <begin position="290"/>
        <end position="408"/>
    </location>
</feature>
<feature type="compositionally biased region" description="Basic and acidic residues" evidence="1">
    <location>
        <begin position="295"/>
        <end position="305"/>
    </location>
</feature>
<evidence type="ECO:0000313" key="3">
    <source>
        <dbReference type="Proteomes" id="UP000186817"/>
    </source>
</evidence>
<evidence type="ECO:0000313" key="2">
    <source>
        <dbReference type="EMBL" id="OLP82323.1"/>
    </source>
</evidence>
<dbReference type="AlphaFoldDB" id="A0A1Q9CHB6"/>
<keyword evidence="3" id="KW-1185">Reference proteome</keyword>
<comment type="caution">
    <text evidence="2">The sequence shown here is derived from an EMBL/GenBank/DDBJ whole genome shotgun (WGS) entry which is preliminary data.</text>
</comment>
<organism evidence="2 3">
    <name type="scientific">Symbiodinium microadriaticum</name>
    <name type="common">Dinoflagellate</name>
    <name type="synonym">Zooxanthella microadriatica</name>
    <dbReference type="NCBI Taxonomy" id="2951"/>
    <lineage>
        <taxon>Eukaryota</taxon>
        <taxon>Sar</taxon>
        <taxon>Alveolata</taxon>
        <taxon>Dinophyceae</taxon>
        <taxon>Suessiales</taxon>
        <taxon>Symbiodiniaceae</taxon>
        <taxon>Symbiodinium</taxon>
    </lineage>
</organism>
<dbReference type="EMBL" id="LSRX01001204">
    <property type="protein sequence ID" value="OLP82323.1"/>
    <property type="molecule type" value="Genomic_DNA"/>
</dbReference>
<dbReference type="OrthoDB" id="10347519at2759"/>
<accession>A0A1Q9CHB6</accession>
<protein>
    <submittedName>
        <fullName evidence="2">Uncharacterized protein</fullName>
    </submittedName>
</protein>
<evidence type="ECO:0000256" key="1">
    <source>
        <dbReference type="SAM" id="MobiDB-lite"/>
    </source>
</evidence>
<reference evidence="2 3" key="1">
    <citation type="submission" date="2016-02" db="EMBL/GenBank/DDBJ databases">
        <title>Genome analysis of coral dinoflagellate symbionts highlights evolutionary adaptations to a symbiotic lifestyle.</title>
        <authorList>
            <person name="Aranda M."/>
            <person name="Li Y."/>
            <person name="Liew Y.J."/>
            <person name="Baumgarten S."/>
            <person name="Simakov O."/>
            <person name="Wilson M."/>
            <person name="Piel J."/>
            <person name="Ashoor H."/>
            <person name="Bougouffa S."/>
            <person name="Bajic V.B."/>
            <person name="Ryu T."/>
            <person name="Ravasi T."/>
            <person name="Bayer T."/>
            <person name="Micklem G."/>
            <person name="Kim H."/>
            <person name="Bhak J."/>
            <person name="Lajeunesse T.C."/>
            <person name="Voolstra C.R."/>
        </authorList>
    </citation>
    <scope>NUCLEOTIDE SEQUENCE [LARGE SCALE GENOMIC DNA]</scope>
    <source>
        <strain evidence="2 3">CCMP2467</strain>
    </source>
</reference>
<dbReference type="Proteomes" id="UP000186817">
    <property type="component" value="Unassembled WGS sequence"/>
</dbReference>
<gene>
    <name evidence="2" type="ORF">AK812_SmicGene37028</name>
</gene>
<proteinExistence type="predicted"/>
<sequence>MPVKQSASEKLQKAAAHRKQGLALELAARAEKIYSLIKGSAELCGACEAALEDCGVDLESHFKSDVAPKTKAQKKSKEEIDACSLLPRTTTSLGGLHQDVLMYLLVNIGEAIVTPHALNALKPSAKKSIPKVAVQELIEFATECGPSTWIGTSGPLKAVGNLQQALAKLNELHGHRLRCLPLPPKWDTHGVYQISSEGESIFVTHKFLTEKATRALPADQLAVINDMTKLHIEANHSSKGAILVESDGVLCYPLKKLFKDDFPDDPFEDIKAFLLSLPSDGAAGIAKQAMLTAPRPEHEDSEHPQVVKQPFNIKRMGSQSWCQSGQKRRAGITPNADSPSSGGKSENEKPSPAKSQVQDDNSCRKDLNAELEAANVPSPKQKTSELDMELPVKAGPQLLEVKSQASDV</sequence>